<gene>
    <name evidence="2" type="ORF">AVDCRST_MAG78-2812</name>
</gene>
<dbReference type="PANTHER" id="PTHR43677:SF4">
    <property type="entry name" value="QUINONE OXIDOREDUCTASE-LIKE PROTEIN 2"/>
    <property type="match status" value="1"/>
</dbReference>
<dbReference type="EMBL" id="CADCVB010000183">
    <property type="protein sequence ID" value="CAA9445253.1"/>
    <property type="molecule type" value="Genomic_DNA"/>
</dbReference>
<name>A0A6J4QIG1_9ACTN</name>
<dbReference type="CDD" id="cd08241">
    <property type="entry name" value="QOR1"/>
    <property type="match status" value="1"/>
</dbReference>
<dbReference type="Pfam" id="PF00107">
    <property type="entry name" value="ADH_zinc_N"/>
    <property type="match status" value="1"/>
</dbReference>
<dbReference type="InterPro" id="IPR036291">
    <property type="entry name" value="NAD(P)-bd_dom_sf"/>
</dbReference>
<feature type="domain" description="Enoyl reductase (ER)" evidence="1">
    <location>
        <begin position="11"/>
        <end position="324"/>
    </location>
</feature>
<dbReference type="InterPro" id="IPR002364">
    <property type="entry name" value="Quin_OxRdtase/zeta-crystal_CS"/>
</dbReference>
<organism evidence="2">
    <name type="scientific">uncultured Rubrobacteraceae bacterium</name>
    <dbReference type="NCBI Taxonomy" id="349277"/>
    <lineage>
        <taxon>Bacteria</taxon>
        <taxon>Bacillati</taxon>
        <taxon>Actinomycetota</taxon>
        <taxon>Rubrobacteria</taxon>
        <taxon>Rubrobacterales</taxon>
        <taxon>Rubrobacteraceae</taxon>
        <taxon>environmental samples</taxon>
    </lineage>
</organism>
<dbReference type="Gene3D" id="3.90.180.10">
    <property type="entry name" value="Medium-chain alcohol dehydrogenases, catalytic domain"/>
    <property type="match status" value="1"/>
</dbReference>
<dbReference type="PANTHER" id="PTHR43677">
    <property type="entry name" value="SHORT-CHAIN DEHYDROGENASE/REDUCTASE"/>
    <property type="match status" value="1"/>
</dbReference>
<dbReference type="InterPro" id="IPR011032">
    <property type="entry name" value="GroES-like_sf"/>
</dbReference>
<dbReference type="InterPro" id="IPR013149">
    <property type="entry name" value="ADH-like_C"/>
</dbReference>
<dbReference type="AlphaFoldDB" id="A0A6J4QIG1"/>
<dbReference type="SUPFAM" id="SSF50129">
    <property type="entry name" value="GroES-like"/>
    <property type="match status" value="1"/>
</dbReference>
<dbReference type="GO" id="GO:0003960">
    <property type="term" value="F:quinone reductase (NADPH) activity"/>
    <property type="evidence" value="ECO:0007669"/>
    <property type="project" value="UniProtKB-EC"/>
</dbReference>
<dbReference type="Pfam" id="PF08240">
    <property type="entry name" value="ADH_N"/>
    <property type="match status" value="1"/>
</dbReference>
<evidence type="ECO:0000259" key="1">
    <source>
        <dbReference type="SMART" id="SM00829"/>
    </source>
</evidence>
<dbReference type="InterPro" id="IPR013154">
    <property type="entry name" value="ADH-like_N"/>
</dbReference>
<sequence length="328" mass="35086">MRAWRVHELGDPWEVLKLEEVEEPEPGPGEVVVEVEAAALNFFDVLLCRGEYQERPDPPFTPGGEAAGTIAAVGEGVDLEKGLRAIATPFPSGGYAEKVVVPAQGGVFPIPDAMPSEAAAAMHVAYQSAFFALHRRADLEEDETVLVHAGAGGVGSAAIQLARAAGARVISTAGGPEKVEVCRKLGAEIAVDYEEENFVDVVKEATEGRGADVVFDPVGGDVFDLSRRCVAFEGRIVVVGFTGGRIADAPTNHLLVKNYSVVGLHWGLYNSKIPELITETHDALVQLYKEGKIDPLIFETVPFEEVPQKLELLATRKTHGKLVTKPSA</sequence>
<dbReference type="InterPro" id="IPR051397">
    <property type="entry name" value="Zn-ADH-like_protein"/>
</dbReference>
<dbReference type="EC" id="1.6.5.5" evidence="2"/>
<dbReference type="PROSITE" id="PS01162">
    <property type="entry name" value="QOR_ZETA_CRYSTAL"/>
    <property type="match status" value="1"/>
</dbReference>
<proteinExistence type="predicted"/>
<reference evidence="2" key="1">
    <citation type="submission" date="2020-02" db="EMBL/GenBank/DDBJ databases">
        <authorList>
            <person name="Meier V. D."/>
        </authorList>
    </citation>
    <scope>NUCLEOTIDE SEQUENCE</scope>
    <source>
        <strain evidence="2">AVDCRST_MAG78</strain>
    </source>
</reference>
<dbReference type="GO" id="GO:0008270">
    <property type="term" value="F:zinc ion binding"/>
    <property type="evidence" value="ECO:0007669"/>
    <property type="project" value="InterPro"/>
</dbReference>
<dbReference type="SUPFAM" id="SSF51735">
    <property type="entry name" value="NAD(P)-binding Rossmann-fold domains"/>
    <property type="match status" value="1"/>
</dbReference>
<dbReference type="InterPro" id="IPR020843">
    <property type="entry name" value="ER"/>
</dbReference>
<keyword evidence="2" id="KW-0560">Oxidoreductase</keyword>
<protein>
    <submittedName>
        <fullName evidence="2">Quinone oxidoreductase</fullName>
        <ecNumber evidence="2">1.6.5.5</ecNumber>
    </submittedName>
</protein>
<dbReference type="Gene3D" id="3.40.50.720">
    <property type="entry name" value="NAD(P)-binding Rossmann-like Domain"/>
    <property type="match status" value="1"/>
</dbReference>
<evidence type="ECO:0000313" key="2">
    <source>
        <dbReference type="EMBL" id="CAA9445253.1"/>
    </source>
</evidence>
<accession>A0A6J4QIG1</accession>
<dbReference type="SMART" id="SM00829">
    <property type="entry name" value="PKS_ER"/>
    <property type="match status" value="1"/>
</dbReference>